<keyword evidence="9" id="KW-1185">Reference proteome</keyword>
<comment type="similarity">
    <text evidence="2">Belongs to the major facilitator superfamily.</text>
</comment>
<evidence type="ECO:0000256" key="6">
    <source>
        <dbReference type="ARBA" id="ARBA00023136"/>
    </source>
</evidence>
<dbReference type="AlphaFoldDB" id="A0A072P4U4"/>
<feature type="transmembrane region" description="Helical" evidence="7">
    <location>
        <begin position="389"/>
        <end position="414"/>
    </location>
</feature>
<dbReference type="PANTHER" id="PTHR23501:SF3">
    <property type="entry name" value="MAJOR FACILITATOR SUPERFAMILY (MFS) PROFILE DOMAIN-CONTAINING PROTEIN"/>
    <property type="match status" value="1"/>
</dbReference>
<dbReference type="GO" id="GO:0022857">
    <property type="term" value="F:transmembrane transporter activity"/>
    <property type="evidence" value="ECO:0007669"/>
    <property type="project" value="InterPro"/>
</dbReference>
<feature type="transmembrane region" description="Helical" evidence="7">
    <location>
        <begin position="176"/>
        <end position="193"/>
    </location>
</feature>
<sequence>MNILGFFEDCSSHGQIAGSQRLPPTSTVASVTVSDVTGEPAEVTSVQENGKQSRNLELDSANQEDRNRPQRGVQLAQAATQVWTTKQLVLLYILYVPPFFPHIPGDGLLIHQYSIWLVQFVELFANGVVSTLSPYVTSSFASHSLLATSQIVASLCSGLIQLPYAKLMDIWGRPKSLVLMVACQTIGFIMLAGCNDVRTYCAARVFFQCGYRGIILTVLIIIADTSTLRHRALWIALSSTPTLATSWLFGPATDSIGRGIGWRWGMGVFAIVVPVVCCPLSGFLYYYQRKAQKMQLTPTPESHRSRTETFLFYVREFDLVGLFILALGLALFLLSLSLYSFQPQGWRSPVIICFIIFGGLLIVAFVLYERFWASSTFMPWALIKNRTVFFTYTMDCLLVAAFSIWATYFLSMLVLVWQQSITHSTYILNIHAVGATLSGLFVGIAVLLGMRLKYLAGFIAIPLLFLGAGLLYRFCLPWTSMGTLIMTQILLAGGMGSLIITVQLTVMAVAGQEQIPALIATETLMADIGAAFGSAVSGAIWADVLPRKLAEFLPPEDVHLVPEIFGSLFVQLSYAPGSVIRDAINMAYSASLRYMLITALCLYAGCAFCVLCWKNVELGKRGSEKGRL</sequence>
<evidence type="ECO:0000256" key="5">
    <source>
        <dbReference type="ARBA" id="ARBA00022989"/>
    </source>
</evidence>
<dbReference type="InterPro" id="IPR011701">
    <property type="entry name" value="MFS"/>
</dbReference>
<feature type="transmembrane region" description="Helical" evidence="7">
    <location>
        <begin position="346"/>
        <end position="368"/>
    </location>
</feature>
<evidence type="ECO:0000313" key="9">
    <source>
        <dbReference type="Proteomes" id="UP000027920"/>
    </source>
</evidence>
<dbReference type="OrthoDB" id="4078873at2759"/>
<feature type="transmembrane region" description="Helical" evidence="7">
    <location>
        <begin position="426"/>
        <end position="447"/>
    </location>
</feature>
<dbReference type="GeneID" id="25283703"/>
<proteinExistence type="inferred from homology"/>
<comment type="subcellular location">
    <subcellularLocation>
        <location evidence="1">Membrane</location>
        <topology evidence="1">Multi-pass membrane protein</topology>
    </subcellularLocation>
</comment>
<dbReference type="HOGENOM" id="CLU_012970_1_0_1"/>
<feature type="transmembrane region" description="Helical" evidence="7">
    <location>
        <begin position="454"/>
        <end position="472"/>
    </location>
</feature>
<feature type="transmembrane region" description="Helical" evidence="7">
    <location>
        <begin position="594"/>
        <end position="613"/>
    </location>
</feature>
<evidence type="ECO:0000313" key="8">
    <source>
        <dbReference type="EMBL" id="KEF55139.1"/>
    </source>
</evidence>
<dbReference type="PANTHER" id="PTHR23501">
    <property type="entry name" value="MAJOR FACILITATOR SUPERFAMILY"/>
    <property type="match status" value="1"/>
</dbReference>
<evidence type="ECO:0000256" key="1">
    <source>
        <dbReference type="ARBA" id="ARBA00004141"/>
    </source>
</evidence>
<feature type="transmembrane region" description="Helical" evidence="7">
    <location>
        <begin position="484"/>
        <end position="511"/>
    </location>
</feature>
<dbReference type="EMBL" id="AMGV01000008">
    <property type="protein sequence ID" value="KEF55139.1"/>
    <property type="molecule type" value="Genomic_DNA"/>
</dbReference>
<evidence type="ECO:0000256" key="2">
    <source>
        <dbReference type="ARBA" id="ARBA00008335"/>
    </source>
</evidence>
<dbReference type="SUPFAM" id="SSF103473">
    <property type="entry name" value="MFS general substrate transporter"/>
    <property type="match status" value="2"/>
</dbReference>
<dbReference type="Pfam" id="PF07690">
    <property type="entry name" value="MFS_1"/>
    <property type="match status" value="1"/>
</dbReference>
<accession>A0A072P4U4</accession>
<evidence type="ECO:0008006" key="10">
    <source>
        <dbReference type="Google" id="ProtNLM"/>
    </source>
</evidence>
<organism evidence="8 9">
    <name type="scientific">Exophiala aquamarina CBS 119918</name>
    <dbReference type="NCBI Taxonomy" id="1182545"/>
    <lineage>
        <taxon>Eukaryota</taxon>
        <taxon>Fungi</taxon>
        <taxon>Dikarya</taxon>
        <taxon>Ascomycota</taxon>
        <taxon>Pezizomycotina</taxon>
        <taxon>Eurotiomycetes</taxon>
        <taxon>Chaetothyriomycetidae</taxon>
        <taxon>Chaetothyriales</taxon>
        <taxon>Herpotrichiellaceae</taxon>
        <taxon>Exophiala</taxon>
    </lineage>
</organism>
<dbReference type="Gene3D" id="1.20.1250.20">
    <property type="entry name" value="MFS general substrate transporter like domains"/>
    <property type="match status" value="1"/>
</dbReference>
<reference evidence="8 9" key="1">
    <citation type="submission" date="2013-03" db="EMBL/GenBank/DDBJ databases">
        <title>The Genome Sequence of Exophiala aquamarina CBS 119918.</title>
        <authorList>
            <consortium name="The Broad Institute Genomics Platform"/>
            <person name="Cuomo C."/>
            <person name="de Hoog S."/>
            <person name="Gorbushina A."/>
            <person name="Walker B."/>
            <person name="Young S.K."/>
            <person name="Zeng Q."/>
            <person name="Gargeya S."/>
            <person name="Fitzgerald M."/>
            <person name="Haas B."/>
            <person name="Abouelleil A."/>
            <person name="Allen A.W."/>
            <person name="Alvarado L."/>
            <person name="Arachchi H.M."/>
            <person name="Berlin A.M."/>
            <person name="Chapman S.B."/>
            <person name="Gainer-Dewar J."/>
            <person name="Goldberg J."/>
            <person name="Griggs A."/>
            <person name="Gujja S."/>
            <person name="Hansen M."/>
            <person name="Howarth C."/>
            <person name="Imamovic A."/>
            <person name="Ireland A."/>
            <person name="Larimer J."/>
            <person name="McCowan C."/>
            <person name="Murphy C."/>
            <person name="Pearson M."/>
            <person name="Poon T.W."/>
            <person name="Priest M."/>
            <person name="Roberts A."/>
            <person name="Saif S."/>
            <person name="Shea T."/>
            <person name="Sisk P."/>
            <person name="Sykes S."/>
            <person name="Wortman J."/>
            <person name="Nusbaum C."/>
            <person name="Birren B."/>
        </authorList>
    </citation>
    <scope>NUCLEOTIDE SEQUENCE [LARGE SCALE GENOMIC DNA]</scope>
    <source>
        <strain evidence="8 9">CBS 119918</strain>
    </source>
</reference>
<dbReference type="RefSeq" id="XP_013257729.1">
    <property type="nucleotide sequence ID" value="XM_013402275.1"/>
</dbReference>
<feature type="transmembrane region" description="Helical" evidence="7">
    <location>
        <begin position="205"/>
        <end position="223"/>
    </location>
</feature>
<feature type="transmembrane region" description="Helical" evidence="7">
    <location>
        <begin position="262"/>
        <end position="287"/>
    </location>
</feature>
<name>A0A072P4U4_9EURO</name>
<dbReference type="FunFam" id="1.20.1250.20:FF:000284">
    <property type="entry name" value="Siderophore iron transporter mirB"/>
    <property type="match status" value="1"/>
</dbReference>
<keyword evidence="5 7" id="KW-1133">Transmembrane helix</keyword>
<protein>
    <recommendedName>
        <fullName evidence="10">Major facilitator superfamily (MFS) profile domain-containing protein</fullName>
    </recommendedName>
</protein>
<keyword evidence="4 7" id="KW-0812">Transmembrane</keyword>
<keyword evidence="6 7" id="KW-0472">Membrane</keyword>
<comment type="caution">
    <text evidence="8">The sequence shown here is derived from an EMBL/GenBank/DDBJ whole genome shotgun (WGS) entry which is preliminary data.</text>
</comment>
<dbReference type="VEuPathDB" id="FungiDB:A1O9_08792"/>
<gene>
    <name evidence="8" type="ORF">A1O9_08792</name>
</gene>
<dbReference type="InterPro" id="IPR036259">
    <property type="entry name" value="MFS_trans_sf"/>
</dbReference>
<evidence type="ECO:0000256" key="4">
    <source>
        <dbReference type="ARBA" id="ARBA00022692"/>
    </source>
</evidence>
<keyword evidence="3" id="KW-0813">Transport</keyword>
<evidence type="ECO:0000256" key="7">
    <source>
        <dbReference type="SAM" id="Phobius"/>
    </source>
</evidence>
<feature type="transmembrane region" description="Helical" evidence="7">
    <location>
        <begin position="319"/>
        <end position="340"/>
    </location>
</feature>
<feature type="transmembrane region" description="Helical" evidence="7">
    <location>
        <begin position="523"/>
        <end position="542"/>
    </location>
</feature>
<dbReference type="Proteomes" id="UP000027920">
    <property type="component" value="Unassembled WGS sequence"/>
</dbReference>
<dbReference type="GO" id="GO:0005886">
    <property type="term" value="C:plasma membrane"/>
    <property type="evidence" value="ECO:0007669"/>
    <property type="project" value="TreeGrafter"/>
</dbReference>
<evidence type="ECO:0000256" key="3">
    <source>
        <dbReference type="ARBA" id="ARBA00022448"/>
    </source>
</evidence>